<keyword evidence="2" id="KW-1185">Reference proteome</keyword>
<evidence type="ECO:0000313" key="1">
    <source>
        <dbReference type="EMBL" id="SDL94836.1"/>
    </source>
</evidence>
<dbReference type="Pfam" id="PF13279">
    <property type="entry name" value="4HBT_2"/>
    <property type="match status" value="1"/>
</dbReference>
<accession>A0A1G9P7S8</accession>
<dbReference type="PANTHER" id="PTHR31793">
    <property type="entry name" value="4-HYDROXYBENZOYL-COA THIOESTERASE FAMILY MEMBER"/>
    <property type="match status" value="1"/>
</dbReference>
<keyword evidence="1" id="KW-0378">Hydrolase</keyword>
<dbReference type="STRING" id="1527607.SAMN05428957_101250"/>
<dbReference type="AlphaFoldDB" id="A0A1G9P7S8"/>
<dbReference type="CDD" id="cd00586">
    <property type="entry name" value="4HBT"/>
    <property type="match status" value="1"/>
</dbReference>
<evidence type="ECO:0000313" key="2">
    <source>
        <dbReference type="Proteomes" id="UP000198552"/>
    </source>
</evidence>
<reference evidence="2" key="1">
    <citation type="submission" date="2016-10" db="EMBL/GenBank/DDBJ databases">
        <authorList>
            <person name="Varghese N."/>
            <person name="Submissions S."/>
        </authorList>
    </citation>
    <scope>NUCLEOTIDE SEQUENCE [LARGE SCALE GENOMIC DNA]</scope>
    <source>
        <strain evidence="2">EPL6</strain>
    </source>
</reference>
<dbReference type="Gene3D" id="3.10.129.10">
    <property type="entry name" value="Hotdog Thioesterase"/>
    <property type="match status" value="1"/>
</dbReference>
<protein>
    <submittedName>
        <fullName evidence="1">Acyl-CoA thioester hydrolase</fullName>
    </submittedName>
</protein>
<dbReference type="InterPro" id="IPR050563">
    <property type="entry name" value="4-hydroxybenzoyl-CoA_TE"/>
</dbReference>
<dbReference type="InterPro" id="IPR029069">
    <property type="entry name" value="HotDog_dom_sf"/>
</dbReference>
<organism evidence="1 2">
    <name type="scientific">Oryzisolibacter propanilivorax</name>
    <dbReference type="NCBI Taxonomy" id="1527607"/>
    <lineage>
        <taxon>Bacteria</taxon>
        <taxon>Pseudomonadati</taxon>
        <taxon>Pseudomonadota</taxon>
        <taxon>Betaproteobacteria</taxon>
        <taxon>Burkholderiales</taxon>
        <taxon>Comamonadaceae</taxon>
        <taxon>Oryzisolibacter</taxon>
    </lineage>
</organism>
<dbReference type="Proteomes" id="UP000198552">
    <property type="component" value="Unassembled WGS sequence"/>
</dbReference>
<dbReference type="GO" id="GO:0047617">
    <property type="term" value="F:fatty acyl-CoA hydrolase activity"/>
    <property type="evidence" value="ECO:0007669"/>
    <property type="project" value="TreeGrafter"/>
</dbReference>
<proteinExistence type="predicted"/>
<sequence length="142" mass="16079">MRAMKTPLPTHKKLVHQTRMPVRWGDMDAVGHVNNAMYFRYMEDVRIEWMRAVGRDTAPPGQGAVIAHAFCNFLREIAYPAQLLLTLYVSDAARTTVETWITMEREDQPGVVLAEGGATLMWVDFTQHKAAPLPEWLRAAVA</sequence>
<dbReference type="EMBL" id="FNHP01000001">
    <property type="protein sequence ID" value="SDL94836.1"/>
    <property type="molecule type" value="Genomic_DNA"/>
</dbReference>
<name>A0A1G9P7S8_9BURK</name>
<dbReference type="SUPFAM" id="SSF54637">
    <property type="entry name" value="Thioesterase/thiol ester dehydrase-isomerase"/>
    <property type="match status" value="1"/>
</dbReference>
<dbReference type="PANTHER" id="PTHR31793:SF24">
    <property type="entry name" value="LONG-CHAIN ACYL-COA THIOESTERASE FADM"/>
    <property type="match status" value="1"/>
</dbReference>
<gene>
    <name evidence="1" type="ORF">SAMN05428957_101250</name>
</gene>